<accession>A0ABX1C4B4</accession>
<dbReference type="SMART" id="SM00220">
    <property type="entry name" value="S_TKc"/>
    <property type="match status" value="1"/>
</dbReference>
<evidence type="ECO:0000313" key="10">
    <source>
        <dbReference type="EMBL" id="NJQ03485.1"/>
    </source>
</evidence>
<dbReference type="Gene3D" id="1.25.40.10">
    <property type="entry name" value="Tetratricopeptide repeat domain"/>
    <property type="match status" value="2"/>
</dbReference>
<dbReference type="InterPro" id="IPR000719">
    <property type="entry name" value="Prot_kinase_dom"/>
</dbReference>
<reference evidence="10 11" key="1">
    <citation type="submission" date="2020-03" db="EMBL/GenBank/DDBJ databases">
        <title>WGS of actinomycetes isolated from Thailand.</title>
        <authorList>
            <person name="Thawai C."/>
        </authorList>
    </citation>
    <scope>NUCLEOTIDE SEQUENCE [LARGE SCALE GENOMIC DNA]</scope>
    <source>
        <strain evidence="10 11">PLAI 1-29</strain>
    </source>
</reference>
<dbReference type="EC" id="2.7.11.1" evidence="1"/>
<evidence type="ECO:0000259" key="9">
    <source>
        <dbReference type="PROSITE" id="PS50011"/>
    </source>
</evidence>
<evidence type="ECO:0000256" key="3">
    <source>
        <dbReference type="ARBA" id="ARBA00022679"/>
    </source>
</evidence>
<sequence length="706" mass="76335">MGEVWRALDEALGRQVAVKCLRPPSPGPDEKAARVLRERFRREARVAASLQHRGITVVHDFGEDRGTLHIVMELLDGRHLGQILHDHGEPLPLPDLVDITGQIAAALAYTHRQGVVHRDLKPANLVRLADGTVKICDFGIARLTHGLDQGTRLTGAGVAMGTPHYMPPEQITGGPVDHRGDLYSLGCVIYELATGRPPFDRDDPWAVLAGHRETPPRPLRDHRPALSGPFEQLVLHLLAKDPGDRPRDAADLGDRLAAVHRSHPSAVSAPRTGKHEPRLPPWTRSMTAGWSAGALTRPAPYDASAGLTRPWAGGTGTSGDLSPSARPRPRALAASARRHAAGLHLARLGRWAEAAAEHRTAAAERERALGPGHPETLASRYEAATALLRAGLAAAALEEFRQVADVRQRALGPDHPATLLARQEQAHALTRLGRHAEAHQLYAGLLVIRERADGPGHADTLRCRHQLAVTLGRLGRAADAFRVASETAHTRARTLGPEHPDTLATRCEAAHALGQLGRWADALRAYREIADARARVLGPLHADTLAARHETGAGLLRLGRGAEALAHFRSLVSDRVRARGADDPGTLRARQGAVTALGRLDRWEEALAEAEEIRDLRERALGPGHAETLAARREVAVCLGALGRWEEARDAHREVTLDRERTLGPAHPLTLASRADEAHCLERLGRPAEAAEIHRRLAGYRAGPGD</sequence>
<evidence type="ECO:0000256" key="7">
    <source>
        <dbReference type="SAM" id="Coils"/>
    </source>
</evidence>
<dbReference type="GO" id="GO:0004674">
    <property type="term" value="F:protein serine/threonine kinase activity"/>
    <property type="evidence" value="ECO:0007669"/>
    <property type="project" value="UniProtKB-KW"/>
</dbReference>
<evidence type="ECO:0000313" key="11">
    <source>
        <dbReference type="Proteomes" id="UP000695264"/>
    </source>
</evidence>
<keyword evidence="7" id="KW-0175">Coiled coil</keyword>
<evidence type="ECO:0000256" key="6">
    <source>
        <dbReference type="ARBA" id="ARBA00022840"/>
    </source>
</evidence>
<feature type="region of interest" description="Disordered" evidence="8">
    <location>
        <begin position="306"/>
        <end position="337"/>
    </location>
</feature>
<dbReference type="SUPFAM" id="SSF56112">
    <property type="entry name" value="Protein kinase-like (PK-like)"/>
    <property type="match status" value="1"/>
</dbReference>
<dbReference type="Gene3D" id="1.10.510.10">
    <property type="entry name" value="Transferase(Phosphotransferase) domain 1"/>
    <property type="match status" value="1"/>
</dbReference>
<protein>
    <recommendedName>
        <fullName evidence="1">non-specific serine/threonine protein kinase</fullName>
        <ecNumber evidence="1">2.7.11.1</ecNumber>
    </recommendedName>
</protein>
<proteinExistence type="predicted"/>
<dbReference type="PROSITE" id="PS50011">
    <property type="entry name" value="PROTEIN_KINASE_DOM"/>
    <property type="match status" value="1"/>
</dbReference>
<feature type="compositionally biased region" description="Low complexity" evidence="8">
    <location>
        <begin position="321"/>
        <end position="335"/>
    </location>
</feature>
<evidence type="ECO:0000256" key="8">
    <source>
        <dbReference type="SAM" id="MobiDB-lite"/>
    </source>
</evidence>
<keyword evidence="4" id="KW-0547">Nucleotide-binding</keyword>
<dbReference type="Gene3D" id="3.30.200.20">
    <property type="entry name" value="Phosphorylase Kinase, domain 1"/>
    <property type="match status" value="1"/>
</dbReference>
<organism evidence="10 11">
    <name type="scientific">Streptomyces zingiberis</name>
    <dbReference type="NCBI Taxonomy" id="2053010"/>
    <lineage>
        <taxon>Bacteria</taxon>
        <taxon>Bacillati</taxon>
        <taxon>Actinomycetota</taxon>
        <taxon>Actinomycetes</taxon>
        <taxon>Kitasatosporales</taxon>
        <taxon>Streptomycetaceae</taxon>
        <taxon>Streptomyces</taxon>
    </lineage>
</organism>
<dbReference type="Proteomes" id="UP000695264">
    <property type="component" value="Unassembled WGS sequence"/>
</dbReference>
<feature type="coiled-coil region" evidence="7">
    <location>
        <begin position="593"/>
        <end position="620"/>
    </location>
</feature>
<feature type="domain" description="Protein kinase" evidence="9">
    <location>
        <begin position="1"/>
        <end position="266"/>
    </location>
</feature>
<evidence type="ECO:0000256" key="5">
    <source>
        <dbReference type="ARBA" id="ARBA00022777"/>
    </source>
</evidence>
<dbReference type="Pfam" id="PF13374">
    <property type="entry name" value="TPR_10"/>
    <property type="match status" value="3"/>
</dbReference>
<evidence type="ECO:0000256" key="4">
    <source>
        <dbReference type="ARBA" id="ARBA00022741"/>
    </source>
</evidence>
<dbReference type="PANTHER" id="PTHR43289:SF6">
    <property type="entry name" value="SERINE_THREONINE-PROTEIN KINASE NEKL-3"/>
    <property type="match status" value="1"/>
</dbReference>
<dbReference type="Pfam" id="PF00069">
    <property type="entry name" value="Pkinase"/>
    <property type="match status" value="1"/>
</dbReference>
<keyword evidence="5 10" id="KW-0418">Kinase</keyword>
<gene>
    <name evidence="10" type="ORF">HCK00_23895</name>
</gene>
<evidence type="ECO:0000256" key="1">
    <source>
        <dbReference type="ARBA" id="ARBA00012513"/>
    </source>
</evidence>
<dbReference type="Pfam" id="PF13424">
    <property type="entry name" value="TPR_12"/>
    <property type="match status" value="2"/>
</dbReference>
<evidence type="ECO:0000256" key="2">
    <source>
        <dbReference type="ARBA" id="ARBA00022527"/>
    </source>
</evidence>
<dbReference type="PANTHER" id="PTHR43289">
    <property type="entry name" value="MITOGEN-ACTIVATED PROTEIN KINASE KINASE KINASE 20-RELATED"/>
    <property type="match status" value="1"/>
</dbReference>
<name>A0ABX1C4B4_9ACTN</name>
<dbReference type="InterPro" id="IPR011009">
    <property type="entry name" value="Kinase-like_dom_sf"/>
</dbReference>
<dbReference type="CDD" id="cd14014">
    <property type="entry name" value="STKc_PknB_like"/>
    <property type="match status" value="1"/>
</dbReference>
<keyword evidence="11" id="KW-1185">Reference proteome</keyword>
<keyword evidence="2 10" id="KW-0723">Serine/threonine-protein kinase</keyword>
<keyword evidence="6" id="KW-0067">ATP-binding</keyword>
<dbReference type="SUPFAM" id="SSF48452">
    <property type="entry name" value="TPR-like"/>
    <property type="match status" value="3"/>
</dbReference>
<feature type="region of interest" description="Disordered" evidence="8">
    <location>
        <begin position="261"/>
        <end position="282"/>
    </location>
</feature>
<comment type="caution">
    <text evidence="10">The sequence shown here is derived from an EMBL/GenBank/DDBJ whole genome shotgun (WGS) entry which is preliminary data.</text>
</comment>
<keyword evidence="3" id="KW-0808">Transferase</keyword>
<dbReference type="EMBL" id="JAATEN010000025">
    <property type="protein sequence ID" value="NJQ03485.1"/>
    <property type="molecule type" value="Genomic_DNA"/>
</dbReference>
<dbReference type="InterPro" id="IPR011990">
    <property type="entry name" value="TPR-like_helical_dom_sf"/>
</dbReference>